<evidence type="ECO:0000313" key="4">
    <source>
        <dbReference type="EMBL" id="MRG85980.1"/>
    </source>
</evidence>
<organism evidence="4 5">
    <name type="scientific">Salinibacillus xinjiangensis</name>
    <dbReference type="NCBI Taxonomy" id="1229268"/>
    <lineage>
        <taxon>Bacteria</taxon>
        <taxon>Bacillati</taxon>
        <taxon>Bacillota</taxon>
        <taxon>Bacilli</taxon>
        <taxon>Bacillales</taxon>
        <taxon>Bacillaceae</taxon>
        <taxon>Salinibacillus</taxon>
    </lineage>
</organism>
<keyword evidence="2" id="KW-0862">Zinc</keyword>
<dbReference type="RefSeq" id="WP_153727903.1">
    <property type="nucleotide sequence ID" value="NZ_WJNH01000003.1"/>
</dbReference>
<dbReference type="PROSITE" id="PS51747">
    <property type="entry name" value="CYT_DCMP_DEAMINASES_2"/>
    <property type="match status" value="1"/>
</dbReference>
<accession>A0A6G1X527</accession>
<dbReference type="EMBL" id="WJNH01000003">
    <property type="protein sequence ID" value="MRG85980.1"/>
    <property type="molecule type" value="Genomic_DNA"/>
</dbReference>
<evidence type="ECO:0000256" key="2">
    <source>
        <dbReference type="ARBA" id="ARBA00022833"/>
    </source>
</evidence>
<sequence length="150" mass="16882">MNKFMNRAVELAAENVREGGQPFGAVLVKNDEMIAEGVNELHKKFDVSGHAELLAIRRAQEQLHTNDLSGYTMYASGEPCPMCFTAMYFAGIRDVYYCASVEDAVDAGLGTSKMIYEDLKVPNRERKLSMKQMPLDEGQEDPVKLWKDRV</sequence>
<dbReference type="Pfam" id="PF00383">
    <property type="entry name" value="dCMP_cyt_deam_1"/>
    <property type="match status" value="1"/>
</dbReference>
<dbReference type="SUPFAM" id="SSF53927">
    <property type="entry name" value="Cytidine deaminase-like"/>
    <property type="match status" value="1"/>
</dbReference>
<dbReference type="AlphaFoldDB" id="A0A6G1X527"/>
<dbReference type="PROSITE" id="PS00903">
    <property type="entry name" value="CYT_DCMP_DEAMINASES_1"/>
    <property type="match status" value="1"/>
</dbReference>
<dbReference type="GO" id="GO:0006152">
    <property type="term" value="P:purine nucleoside catabolic process"/>
    <property type="evidence" value="ECO:0007669"/>
    <property type="project" value="TreeGrafter"/>
</dbReference>
<comment type="caution">
    <text evidence="4">The sequence shown here is derived from an EMBL/GenBank/DDBJ whole genome shotgun (WGS) entry which is preliminary data.</text>
</comment>
<feature type="domain" description="CMP/dCMP-type deaminase" evidence="3">
    <location>
        <begin position="1"/>
        <end position="112"/>
    </location>
</feature>
<dbReference type="InterPro" id="IPR016192">
    <property type="entry name" value="APOBEC/CMP_deaminase_Zn-bd"/>
</dbReference>
<name>A0A6G1X527_9BACI</name>
<dbReference type="GO" id="GO:0047974">
    <property type="term" value="F:guanosine deaminase activity"/>
    <property type="evidence" value="ECO:0007669"/>
    <property type="project" value="TreeGrafter"/>
</dbReference>
<dbReference type="Gene3D" id="3.40.140.10">
    <property type="entry name" value="Cytidine Deaminase, domain 2"/>
    <property type="match status" value="1"/>
</dbReference>
<proteinExistence type="predicted"/>
<evidence type="ECO:0000259" key="3">
    <source>
        <dbReference type="PROSITE" id="PS51747"/>
    </source>
</evidence>
<dbReference type="Proteomes" id="UP000480185">
    <property type="component" value="Unassembled WGS sequence"/>
</dbReference>
<dbReference type="InterPro" id="IPR002125">
    <property type="entry name" value="CMP_dCMP_dom"/>
</dbReference>
<dbReference type="OrthoDB" id="9802676at2"/>
<gene>
    <name evidence="4" type="ORF">GH754_06485</name>
</gene>
<evidence type="ECO:0000256" key="1">
    <source>
        <dbReference type="ARBA" id="ARBA00022723"/>
    </source>
</evidence>
<evidence type="ECO:0000313" key="5">
    <source>
        <dbReference type="Proteomes" id="UP000480185"/>
    </source>
</evidence>
<protein>
    <submittedName>
        <fullName evidence="4">Nucleoside deaminase</fullName>
    </submittedName>
</protein>
<keyword evidence="5" id="KW-1185">Reference proteome</keyword>
<dbReference type="PANTHER" id="PTHR11079:SF161">
    <property type="entry name" value="CMP_DCMP-TYPE DEAMINASE DOMAIN-CONTAINING PROTEIN"/>
    <property type="match status" value="1"/>
</dbReference>
<reference evidence="4 5" key="1">
    <citation type="submission" date="2019-11" db="EMBL/GenBank/DDBJ databases">
        <authorList>
            <person name="Li J."/>
        </authorList>
    </citation>
    <scope>NUCLEOTIDE SEQUENCE [LARGE SCALE GENOMIC DNA]</scope>
    <source>
        <strain evidence="4 5">J4</strain>
    </source>
</reference>
<dbReference type="CDD" id="cd01285">
    <property type="entry name" value="nucleoside_deaminase"/>
    <property type="match status" value="1"/>
</dbReference>
<dbReference type="PANTHER" id="PTHR11079">
    <property type="entry name" value="CYTOSINE DEAMINASE FAMILY MEMBER"/>
    <property type="match status" value="1"/>
</dbReference>
<dbReference type="GO" id="GO:0008270">
    <property type="term" value="F:zinc ion binding"/>
    <property type="evidence" value="ECO:0007669"/>
    <property type="project" value="InterPro"/>
</dbReference>
<dbReference type="InterPro" id="IPR016193">
    <property type="entry name" value="Cytidine_deaminase-like"/>
</dbReference>
<keyword evidence="1" id="KW-0479">Metal-binding</keyword>